<dbReference type="InterPro" id="IPR050498">
    <property type="entry name" value="Ycf3"/>
</dbReference>
<evidence type="ECO:0000256" key="2">
    <source>
        <dbReference type="ARBA" id="ARBA00022803"/>
    </source>
</evidence>
<protein>
    <submittedName>
        <fullName evidence="4">Uncharacterized protein</fullName>
    </submittedName>
</protein>
<dbReference type="AlphaFoldDB" id="F9YPU4"/>
<evidence type="ECO:0000256" key="1">
    <source>
        <dbReference type="ARBA" id="ARBA00022737"/>
    </source>
</evidence>
<dbReference type="EMBL" id="CP002113">
    <property type="protein sequence ID" value="AEK22189.1"/>
    <property type="molecule type" value="Genomic_DNA"/>
</dbReference>
<gene>
    <name evidence="4" type="ordered locus">Ccan_00670</name>
</gene>
<dbReference type="SMART" id="SM00028">
    <property type="entry name" value="TPR"/>
    <property type="match status" value="5"/>
</dbReference>
<dbReference type="Proteomes" id="UP000008895">
    <property type="component" value="Chromosome"/>
</dbReference>
<dbReference type="PANTHER" id="PTHR44858">
    <property type="entry name" value="TETRATRICOPEPTIDE REPEAT PROTEIN 6"/>
    <property type="match status" value="1"/>
</dbReference>
<evidence type="ECO:0000313" key="4">
    <source>
        <dbReference type="EMBL" id="AEK22189.1"/>
    </source>
</evidence>
<sequence length="243" mass="28507">MSNFMNIFYEAFRRERTTNIKVRELSKILLNGNLPEYLIHYQKAIDDYYNQNYQEALVNINKTIAISDIDDWRHFAFKANVLEDLGRYNEAIENYTKAIDYAGDDIRIYAQYHQVGFCYMSLNNHKKAIEFYTFAIELKKKHPNSPLNEDLEGMDMGVMLGVEFKRMYNNRGNSLKNIGRLQDAFEDCKKALEYDANYSNPYLLLSQIFSQAGQEDKALIFLKKSANLGNQNAQRMLRQLGYF</sequence>
<dbReference type="InterPro" id="IPR011990">
    <property type="entry name" value="TPR-like_helical_dom_sf"/>
</dbReference>
<evidence type="ECO:0000313" key="5">
    <source>
        <dbReference type="Proteomes" id="UP000008895"/>
    </source>
</evidence>
<name>F9YPU4_CAPCC</name>
<dbReference type="SUPFAM" id="SSF48452">
    <property type="entry name" value="TPR-like"/>
    <property type="match status" value="1"/>
</dbReference>
<dbReference type="STRING" id="860228.Ccan_00670"/>
<dbReference type="HOGENOM" id="CLU_1140954_0_0_10"/>
<evidence type="ECO:0000256" key="3">
    <source>
        <dbReference type="PROSITE-ProRule" id="PRU00339"/>
    </source>
</evidence>
<dbReference type="PANTHER" id="PTHR44858:SF1">
    <property type="entry name" value="UDP-N-ACETYLGLUCOSAMINE--PEPTIDE N-ACETYLGLUCOSAMINYLTRANSFERASE SPINDLY-RELATED"/>
    <property type="match status" value="1"/>
</dbReference>
<organism evidence="4 5">
    <name type="scientific">Capnocytophaga canimorsus (strain 5)</name>
    <dbReference type="NCBI Taxonomy" id="860228"/>
    <lineage>
        <taxon>Bacteria</taxon>
        <taxon>Pseudomonadati</taxon>
        <taxon>Bacteroidota</taxon>
        <taxon>Flavobacteriia</taxon>
        <taxon>Flavobacteriales</taxon>
        <taxon>Flavobacteriaceae</taxon>
        <taxon>Capnocytophaga</taxon>
    </lineage>
</organism>
<dbReference type="Gene3D" id="1.25.40.10">
    <property type="entry name" value="Tetratricopeptide repeat domain"/>
    <property type="match status" value="2"/>
</dbReference>
<keyword evidence="1" id="KW-0677">Repeat</keyword>
<proteinExistence type="predicted"/>
<keyword evidence="5" id="KW-1185">Reference proteome</keyword>
<keyword evidence="2 3" id="KW-0802">TPR repeat</keyword>
<dbReference type="eggNOG" id="COG0457">
    <property type="taxonomic scope" value="Bacteria"/>
</dbReference>
<reference evidence="4 5" key="1">
    <citation type="journal article" date="2011" name="J. Bacteriol.">
        <title>Complete genome sequence of the dog commensal and human pathogen Capnocytophaga canimorsus strain 5.</title>
        <authorList>
            <person name="Manfredi P."/>
            <person name="Pagni M."/>
            <person name="Cornelis G.R."/>
        </authorList>
    </citation>
    <scope>NUCLEOTIDE SEQUENCE [LARGE SCALE GENOMIC DNA]</scope>
    <source>
        <strain evidence="5">5</strain>
    </source>
</reference>
<feature type="repeat" description="TPR" evidence="3">
    <location>
        <begin position="109"/>
        <end position="142"/>
    </location>
</feature>
<dbReference type="KEGG" id="ccm:Ccan_00670"/>
<dbReference type="PROSITE" id="PS50005">
    <property type="entry name" value="TPR"/>
    <property type="match status" value="1"/>
</dbReference>
<accession>F9YPU4</accession>
<dbReference type="Pfam" id="PF13181">
    <property type="entry name" value="TPR_8"/>
    <property type="match status" value="3"/>
</dbReference>
<dbReference type="InterPro" id="IPR019734">
    <property type="entry name" value="TPR_rpt"/>
</dbReference>